<proteinExistence type="predicted"/>
<evidence type="ECO:0000313" key="1">
    <source>
        <dbReference type="EMBL" id="OGE46875.1"/>
    </source>
</evidence>
<gene>
    <name evidence="1" type="ORF">PENARI_c095G06713</name>
</gene>
<reference evidence="1 2" key="1">
    <citation type="journal article" date="2016" name="Sci. Rep.">
        <title>Penicillium arizonense, a new, genome sequenced fungal species, reveals a high chemical diversity in secreted metabolites.</title>
        <authorList>
            <person name="Grijseels S."/>
            <person name="Nielsen J.C."/>
            <person name="Randelovic M."/>
            <person name="Nielsen J."/>
            <person name="Nielsen K.F."/>
            <person name="Workman M."/>
            <person name="Frisvad J.C."/>
        </authorList>
    </citation>
    <scope>NUCLEOTIDE SEQUENCE [LARGE SCALE GENOMIC DNA]</scope>
    <source>
        <strain evidence="1 2">CBS 141311</strain>
    </source>
</reference>
<name>A0A1F5L101_PENAI</name>
<organism evidence="1 2">
    <name type="scientific">Penicillium arizonense</name>
    <dbReference type="NCBI Taxonomy" id="1835702"/>
    <lineage>
        <taxon>Eukaryota</taxon>
        <taxon>Fungi</taxon>
        <taxon>Dikarya</taxon>
        <taxon>Ascomycota</taxon>
        <taxon>Pezizomycotina</taxon>
        <taxon>Eurotiomycetes</taxon>
        <taxon>Eurotiomycetidae</taxon>
        <taxon>Eurotiales</taxon>
        <taxon>Aspergillaceae</taxon>
        <taxon>Penicillium</taxon>
    </lineage>
</organism>
<protein>
    <submittedName>
        <fullName evidence="1">Uncharacterized protein</fullName>
    </submittedName>
</protein>
<dbReference type="GeneID" id="34582535"/>
<accession>A0A1F5L101</accession>
<evidence type="ECO:0000313" key="2">
    <source>
        <dbReference type="Proteomes" id="UP000177622"/>
    </source>
</evidence>
<comment type="caution">
    <text evidence="1">The sequence shown here is derived from an EMBL/GenBank/DDBJ whole genome shotgun (WGS) entry which is preliminary data.</text>
</comment>
<dbReference type="AlphaFoldDB" id="A0A1F5L101"/>
<keyword evidence="2" id="KW-1185">Reference proteome</keyword>
<dbReference type="Proteomes" id="UP000177622">
    <property type="component" value="Unassembled WGS sequence"/>
</dbReference>
<dbReference type="STRING" id="1835702.A0A1F5L101"/>
<dbReference type="RefSeq" id="XP_022482342.1">
    <property type="nucleotide sequence ID" value="XM_022637801.1"/>
</dbReference>
<dbReference type="EMBL" id="LXJU01000095">
    <property type="protein sequence ID" value="OGE46875.1"/>
    <property type="molecule type" value="Genomic_DNA"/>
</dbReference>
<dbReference type="OrthoDB" id="3437411at2759"/>
<sequence>MENRQNYRRLQLGVGNDLETGFQTLSFLIKNPEIAGYLRHLEVHGSRSVSDGLDVDFNTPPDEPRELELDDLERLKAAIERAGFTEGNEPQIVLHMLLQRHVRNLLNTSHFCHMAFKQALAALLIAISPQLESLALFHVGEPSSEAEDLALLTMLRRANKNPDSIPYLQHLRQIIFLPDDCSRGNDGFYYNIAEDYHHRLNLVRRLPALKSVSFSLASWNNEAGLPPLPKSANYSEISFSHSNLAGNESEMCYIIDSSKALRKFTYTIGGRAQPEGGKELDLDVEDNVSWAEIYGNEGLESTEGIERDEDTEYEELWEGEMEELDMNIETPPANISLADFPNLKSLGLGVHTLCFLARGIGPDRLDAKSFSLVHTLPASLQSIRLYGKGEDGDPTLDLGNHQPDLDVDTLLEKLVAEKDARLPMLKTIEGFDPVIPRGKEVPECADEDHPLLWEQPKGWLVD</sequence>